<feature type="region of interest" description="Disordered" evidence="12">
    <location>
        <begin position="1088"/>
        <end position="1108"/>
    </location>
</feature>
<dbReference type="PANTHER" id="PTHR10953:SF4">
    <property type="entry name" value="UBIQUITIN-ACTIVATING ENZYME E1 C-TERMINAL DOMAIN-CONTAINING PROTEIN"/>
    <property type="match status" value="1"/>
</dbReference>
<dbReference type="FunFam" id="3.10.290.60:FF:000002">
    <property type="entry name" value="Ubiquitin-like modifier-activating enzyme 1"/>
    <property type="match status" value="1"/>
</dbReference>
<evidence type="ECO:0000256" key="8">
    <source>
        <dbReference type="ARBA" id="ARBA00022840"/>
    </source>
</evidence>
<feature type="non-terminal residue" evidence="14">
    <location>
        <position position="1484"/>
    </location>
</feature>
<name>A0A0F8XI22_9EURO</name>
<comment type="similarity">
    <text evidence="3 11">Belongs to the ubiquitin-activating E1 family.</text>
</comment>
<dbReference type="Pfam" id="PF16191">
    <property type="entry name" value="E1_4HB"/>
    <property type="match status" value="1"/>
</dbReference>
<sequence length="1484" mass="167210">MPLDNAKPITDVPPTSNSHKIITVKHRPFIEQSDNQTLLSIGIFAEVYLVDKKIIRKAPRSGSEEHIRPIVREADIYAILGNHPRIAQCISLRRQDYVDVQYYPLGDLADYRQTNAIAPDLQSRWFQQIIEAVTFIHSHDIIHSDLALRQFFIDSDLNVRLGDFNSSQYPGHPALGYEKASHCLPRDYDMPNTVMSDLFALDSTLYELVTGVIPYHELYPVEPEEIVRSSDHTIIRARIQRQHQADCEIEARYREQRFPDEVLPFKQDFHLYTFTIPSSDIPVRDAAKLGKRRASANTEARPEKKTMTDSKMQVDTPTQETVEMIKHGEIDESLYSRQLYVLGHEAMKRMGSSNVLVVGLKGLGVEIAKNIALAGVKSLTLYDPAPVAISDLSSQFFLQPQDVGKPRAEVTAPKVAELNSYVPVTVHEGTSLVDDLEQLKRYQAIVLTLTPLKEQLAIADFCHQNGIYLTITDTFGLFGYLFNDFGKNFTIGDATGEEPVSGIIADIDEDGLVSALDETRHGLEDGDFVTFTEIKGMEGLNDSDPKKVTVKGPYTFSIGDVSGLGSYKGGGIFTQVKMPKFVDFQPLSEQIKKPELMVSDFAKFDRPQQLHIGIQALHKFAETHDGQLPRPHNESDAQEVLKVSNDLASSQEEKVELDEKLIKELSYQARGDLNPLAAFFGGVVAQEVLKAVSGKFSPVQQWLYFDSLESLPTSTARSEETCKPLGTRYDGQIAVFGKEFQDKIADVTQFLVGAGAIGCETLKNWAMIGLGTGPKGKIYVTDMDQIEKSNLNRQFLFRSKDVGKLKSECASAAVVAMNPELEGKIVTLKDRVGPDTEDVFNEEFWERLDGITNALDNVEARTYVDRRCVFFRKPLLESGTLGTKGNTQVILPRITESYSSSQDPPEKSFPMCTLKSFPNRIEHTIAWARDLFQTYFVGPPESVNMYLSQRNYIEQTLKQAGNEKQTLENLRDFLVTEKPLTFDDCIVWARHQFEAQYNNAIQQLLYNFPRDSTTSSGQPFWSGPKRAPTPLKFDSSNLTHLGFVIAAANLHGFNYGIKNPGADKEYYRKVVDNMIIPEFTPRSGIKIQADENEPDPNAQPSGSSLDNKDEIRRLVDSLPSPKSLAGFRLNPVEFEKDDDTNYHIDFITAASNLRADNYDIPQADRHKTKFIAGKIIPAIATTTALVTGLVALELYKIIDGKDDIEQYKNGFANLALPFFGFSEPIASPKGKYMGKQGEVTIDQIWDRFEVEDIPLQDFLKYFSDQGLEISMVSSGVSLLYASFYGPSKVKDRLPMRMSKLVEHISKKPVPEHQKNIIFEVTAEDQTEEDVEIPYVMTGNANKITDWVNPTDKSGEFKRQVSSFRNWISREPGAEFPPEKGRYHLYVSYACPWAHRTLITLKLKGLEDFISYTSVHWHLADKGWRFATSDEKIPGDNTTPDPLHPSFTHLRDIYFSNEPEYAGRFTVPVLYDKKTNRIVSNEVYF</sequence>
<feature type="domain" description="Protein kinase" evidence="13">
    <location>
        <begin position="33"/>
        <end position="322"/>
    </location>
</feature>
<dbReference type="Pfam" id="PF00069">
    <property type="entry name" value="Pkinase"/>
    <property type="match status" value="1"/>
</dbReference>
<dbReference type="Pfam" id="PF09358">
    <property type="entry name" value="E1_UFD"/>
    <property type="match status" value="1"/>
</dbReference>
<dbReference type="InterPro" id="IPR019572">
    <property type="entry name" value="UBA_E1_SCCH"/>
</dbReference>
<dbReference type="Proteomes" id="UP000034947">
    <property type="component" value="Unassembled WGS sequence"/>
</dbReference>
<dbReference type="InterPro" id="IPR000719">
    <property type="entry name" value="Prot_kinase_dom"/>
</dbReference>
<evidence type="ECO:0000256" key="3">
    <source>
        <dbReference type="ARBA" id="ARBA00005673"/>
    </source>
</evidence>
<evidence type="ECO:0000259" key="13">
    <source>
        <dbReference type="PROSITE" id="PS50011"/>
    </source>
</evidence>
<dbReference type="InterPro" id="IPR032420">
    <property type="entry name" value="E1_4HB"/>
</dbReference>
<dbReference type="Gene3D" id="3.50.50.80">
    <property type="entry name" value="Ubiquitin-activating enzyme E1, inactive adenylation domain, subdomain 1"/>
    <property type="match status" value="1"/>
</dbReference>
<dbReference type="SUPFAM" id="SSF56112">
    <property type="entry name" value="Protein kinase-like (PK-like)"/>
    <property type="match status" value="1"/>
</dbReference>
<dbReference type="PROSITE" id="PS00865">
    <property type="entry name" value="UBIQUITIN_ACTIVAT_2"/>
    <property type="match status" value="1"/>
</dbReference>
<dbReference type="InterPro" id="IPR011009">
    <property type="entry name" value="Kinase-like_dom_sf"/>
</dbReference>
<keyword evidence="5 11" id="KW-0436">Ligase</keyword>
<gene>
    <name evidence="14" type="ORF">AOCH_001881</name>
</gene>
<dbReference type="Gene3D" id="3.40.50.12550">
    <property type="entry name" value="Ubiquitin-activating enzyme E1, inactive adenylation domain, subdomain 2"/>
    <property type="match status" value="1"/>
</dbReference>
<dbReference type="FunFam" id="3.50.50.80:FF:000001">
    <property type="entry name" value="ubiquitin-like modifier-activating enzyme 1"/>
    <property type="match status" value="1"/>
</dbReference>
<dbReference type="EC" id="6.2.1.45" evidence="4"/>
<dbReference type="InterPro" id="IPR042449">
    <property type="entry name" value="Ub-E1_IAD_1"/>
</dbReference>
<keyword evidence="8 11" id="KW-0067">ATP-binding</keyword>
<accession>A0A0F8XI22</accession>
<dbReference type="CDD" id="cd01490">
    <property type="entry name" value="Ube1_repeat2"/>
    <property type="match status" value="1"/>
</dbReference>
<dbReference type="SUPFAM" id="SSF52833">
    <property type="entry name" value="Thioredoxin-like"/>
    <property type="match status" value="1"/>
</dbReference>
<proteinExistence type="inferred from homology"/>
<dbReference type="Gene3D" id="1.10.510.10">
    <property type="entry name" value="Transferase(Phosphotransferase) domain 1"/>
    <property type="match status" value="1"/>
</dbReference>
<dbReference type="InterPro" id="IPR045886">
    <property type="entry name" value="ThiF/MoeB/HesA"/>
</dbReference>
<dbReference type="SMART" id="SM00985">
    <property type="entry name" value="UBA_e1_C"/>
    <property type="match status" value="1"/>
</dbReference>
<dbReference type="InterPro" id="IPR042302">
    <property type="entry name" value="E1_FCCH_sf"/>
</dbReference>
<comment type="catalytic activity">
    <reaction evidence="1">
        <text>ATP + ubiquitin + [E1 ubiquitin-activating enzyme]-L-cysteine = AMP + diphosphate + S-ubiquitinyl-[E1 ubiquitin-activating enzyme]-L-cysteine.</text>
        <dbReference type="EC" id="6.2.1.45"/>
    </reaction>
</comment>
<dbReference type="GO" id="GO:0005737">
    <property type="term" value="C:cytoplasm"/>
    <property type="evidence" value="ECO:0007669"/>
    <property type="project" value="TreeGrafter"/>
</dbReference>
<dbReference type="InterPro" id="IPR035985">
    <property type="entry name" value="Ubiquitin-activating_enz"/>
</dbReference>
<dbReference type="InterPro" id="IPR033127">
    <property type="entry name" value="UBQ-activ_enz_E1_Cys_AS"/>
</dbReference>
<dbReference type="VEuPathDB" id="FungiDB:P175DRAFT_0471397"/>
<dbReference type="InterPro" id="IPR042063">
    <property type="entry name" value="Ubi_acti_E1_SCCH"/>
</dbReference>
<dbReference type="CDD" id="cd01491">
    <property type="entry name" value="Ube1_repeat1"/>
    <property type="match status" value="1"/>
</dbReference>
<dbReference type="FunFam" id="2.40.30.180:FF:000001">
    <property type="entry name" value="ubiquitin-like modifier-activating enzyme 1"/>
    <property type="match status" value="1"/>
</dbReference>
<dbReference type="GO" id="GO:0004672">
    <property type="term" value="F:protein kinase activity"/>
    <property type="evidence" value="ECO:0007669"/>
    <property type="project" value="InterPro"/>
</dbReference>
<dbReference type="InterPro" id="IPR036249">
    <property type="entry name" value="Thioredoxin-like_sf"/>
</dbReference>
<dbReference type="FunFam" id="3.40.50.12550:FF:000001">
    <property type="entry name" value="Ubiquitin-activating enzyme E1 1"/>
    <property type="match status" value="1"/>
</dbReference>
<keyword evidence="15" id="KW-1185">Reference proteome</keyword>
<dbReference type="Pfam" id="PF00899">
    <property type="entry name" value="ThiF"/>
    <property type="match status" value="1"/>
</dbReference>
<dbReference type="NCBIfam" id="TIGR01408">
    <property type="entry name" value="Ube1"/>
    <property type="match status" value="1"/>
</dbReference>
<dbReference type="Pfam" id="PF10585">
    <property type="entry name" value="UBA_E1_SCCH"/>
    <property type="match status" value="1"/>
</dbReference>
<dbReference type="FunFam" id="1.10.10.2660:FF:000001">
    <property type="entry name" value="Ubiquitin-activating enzyme E1 1"/>
    <property type="match status" value="1"/>
</dbReference>
<dbReference type="PRINTS" id="PR01849">
    <property type="entry name" value="UBIQUITINACT"/>
</dbReference>
<comment type="caution">
    <text evidence="14">The sequence shown here is derived from an EMBL/GenBank/DDBJ whole genome shotgun (WGS) entry which is preliminary data.</text>
</comment>
<dbReference type="InterPro" id="IPR000594">
    <property type="entry name" value="ThiF_NAD_FAD-bd"/>
</dbReference>
<dbReference type="InterPro" id="IPR018965">
    <property type="entry name" value="Ub-activating_enz_E1_C"/>
</dbReference>
<evidence type="ECO:0000256" key="1">
    <source>
        <dbReference type="ARBA" id="ARBA00000488"/>
    </source>
</evidence>
<dbReference type="Gene3D" id="3.10.290.60">
    <property type="entry name" value="Ubiquitin-activating enzyme E1, UFD domain"/>
    <property type="match status" value="1"/>
</dbReference>
<feature type="region of interest" description="Disordered" evidence="12">
    <location>
        <begin position="291"/>
        <end position="317"/>
    </location>
</feature>
<dbReference type="GO" id="GO:0005524">
    <property type="term" value="F:ATP binding"/>
    <property type="evidence" value="ECO:0007669"/>
    <property type="project" value="UniProtKB-KW"/>
</dbReference>
<dbReference type="Gene3D" id="1.10.10.2660">
    <property type="entry name" value="Ubiquitin-activating enzyme E1, SCCH domain"/>
    <property type="match status" value="1"/>
</dbReference>
<organism evidence="14 15">
    <name type="scientific">Aspergillus ochraceoroseus</name>
    <dbReference type="NCBI Taxonomy" id="138278"/>
    <lineage>
        <taxon>Eukaryota</taxon>
        <taxon>Fungi</taxon>
        <taxon>Dikarya</taxon>
        <taxon>Ascomycota</taxon>
        <taxon>Pezizomycotina</taxon>
        <taxon>Eurotiomycetes</taxon>
        <taxon>Eurotiomycetidae</taxon>
        <taxon>Eurotiales</taxon>
        <taxon>Aspergillaceae</taxon>
        <taxon>Aspergillus</taxon>
        <taxon>Aspergillus subgen. Nidulantes</taxon>
    </lineage>
</organism>
<evidence type="ECO:0000256" key="6">
    <source>
        <dbReference type="ARBA" id="ARBA00022741"/>
    </source>
</evidence>
<dbReference type="Gene3D" id="3.40.50.720">
    <property type="entry name" value="NAD(P)-binding Rossmann-like Domain"/>
    <property type="match status" value="1"/>
</dbReference>
<dbReference type="InterPro" id="IPR004045">
    <property type="entry name" value="Glutathione_S-Trfase_N"/>
</dbReference>
<keyword evidence="6 11" id="KW-0547">Nucleotide-binding</keyword>
<dbReference type="EMBL" id="JYKN01000753">
    <property type="protein sequence ID" value="KKK23207.1"/>
    <property type="molecule type" value="Genomic_DNA"/>
</dbReference>
<comment type="pathway">
    <text evidence="2">Protein modification; protein ubiquitination.</text>
</comment>
<dbReference type="Gene3D" id="3.40.30.10">
    <property type="entry name" value="Glutaredoxin"/>
    <property type="match status" value="1"/>
</dbReference>
<evidence type="ECO:0000256" key="9">
    <source>
        <dbReference type="ARBA" id="ARBA00073786"/>
    </source>
</evidence>
<dbReference type="OrthoDB" id="10252231at2759"/>
<dbReference type="SUPFAM" id="SSF69572">
    <property type="entry name" value="Activating enzymes of the ubiquitin-like proteins"/>
    <property type="match status" value="2"/>
</dbReference>
<evidence type="ECO:0000313" key="15">
    <source>
        <dbReference type="Proteomes" id="UP000034947"/>
    </source>
</evidence>
<feature type="active site" description="Glycyl thioester intermediate" evidence="10">
    <location>
        <position position="912"/>
    </location>
</feature>
<dbReference type="PANTHER" id="PTHR10953">
    <property type="entry name" value="UBIQUITIN-ACTIVATING ENZYME E1"/>
    <property type="match status" value="1"/>
</dbReference>
<protein>
    <recommendedName>
        <fullName evidence="9">Ubiquitin-activating enzyme E1 1</fullName>
        <ecNumber evidence="4">6.2.1.45</ecNumber>
    </recommendedName>
</protein>
<dbReference type="GO" id="GO:0016925">
    <property type="term" value="P:protein sumoylation"/>
    <property type="evidence" value="ECO:0007669"/>
    <property type="project" value="TreeGrafter"/>
</dbReference>
<dbReference type="InterPro" id="IPR018075">
    <property type="entry name" value="UBQ-activ_enz_E1"/>
</dbReference>
<dbReference type="FunFam" id="3.40.50.720:FF:000015">
    <property type="entry name" value="Ubiquitin-activating enzyme E1 1"/>
    <property type="match status" value="1"/>
</dbReference>
<evidence type="ECO:0000256" key="10">
    <source>
        <dbReference type="PROSITE-ProRule" id="PRU10132"/>
    </source>
</evidence>
<dbReference type="PROSITE" id="PS50011">
    <property type="entry name" value="PROTEIN_KINASE_DOM"/>
    <property type="match status" value="1"/>
</dbReference>
<evidence type="ECO:0000256" key="12">
    <source>
        <dbReference type="SAM" id="MobiDB-lite"/>
    </source>
</evidence>
<dbReference type="Pfam" id="PF16190">
    <property type="entry name" value="E1_FCCH"/>
    <property type="match status" value="1"/>
</dbReference>
<dbReference type="InterPro" id="IPR032418">
    <property type="entry name" value="E1_FCCH"/>
</dbReference>
<dbReference type="InterPro" id="IPR000011">
    <property type="entry name" value="UBQ/SUMO-activ_enz_E1-like"/>
</dbReference>
<dbReference type="VEuPathDB" id="FungiDB:P175DRAFT_0502501"/>
<dbReference type="InterPro" id="IPR038252">
    <property type="entry name" value="UBA_E1_C_sf"/>
</dbReference>
<evidence type="ECO:0000313" key="14">
    <source>
        <dbReference type="EMBL" id="KKK23207.1"/>
    </source>
</evidence>
<dbReference type="VEuPathDB" id="FungiDB:P175DRAFT_0429319"/>
<dbReference type="GO" id="GO:0004839">
    <property type="term" value="F:ubiquitin activating enzyme activity"/>
    <property type="evidence" value="ECO:0007669"/>
    <property type="project" value="UniProtKB-EC"/>
</dbReference>
<keyword evidence="7 11" id="KW-0833">Ubl conjugation pathway</keyword>
<evidence type="ECO:0000256" key="7">
    <source>
        <dbReference type="ARBA" id="ARBA00022786"/>
    </source>
</evidence>
<evidence type="ECO:0000256" key="2">
    <source>
        <dbReference type="ARBA" id="ARBA00004906"/>
    </source>
</evidence>
<dbReference type="Gene3D" id="2.40.30.180">
    <property type="entry name" value="Ubiquitin-activating enzyme E1, FCCH domain"/>
    <property type="match status" value="1"/>
</dbReference>
<evidence type="ECO:0000256" key="11">
    <source>
        <dbReference type="RuleBase" id="RU000519"/>
    </source>
</evidence>
<dbReference type="Pfam" id="PF13409">
    <property type="entry name" value="GST_N_2"/>
    <property type="match status" value="1"/>
</dbReference>
<evidence type="ECO:0000256" key="5">
    <source>
        <dbReference type="ARBA" id="ARBA00022598"/>
    </source>
</evidence>
<reference evidence="14 15" key="1">
    <citation type="submission" date="2015-02" db="EMBL/GenBank/DDBJ databases">
        <title>Draft Genome Sequences of Two Closely-Related Aflatoxigenic Aspergillus Species Obtained from the Cote d'Ivoire.</title>
        <authorList>
            <person name="Moore G.G."/>
            <person name="Beltz S.B."/>
            <person name="Mack B.M."/>
        </authorList>
    </citation>
    <scope>NUCLEOTIDE SEQUENCE [LARGE SCALE GENOMIC DNA]</scope>
    <source>
        <strain evidence="14 15">SRRC1432</strain>
    </source>
</reference>
<evidence type="ECO:0000256" key="4">
    <source>
        <dbReference type="ARBA" id="ARBA00012990"/>
    </source>
</evidence>
<dbReference type="UniPathway" id="UPA00143"/>
<dbReference type="GO" id="GO:0031510">
    <property type="term" value="C:SUMO activating enzyme complex"/>
    <property type="evidence" value="ECO:0007669"/>
    <property type="project" value="TreeGrafter"/>
</dbReference>
<dbReference type="GO" id="GO:0019948">
    <property type="term" value="F:SUMO activating enzyme activity"/>
    <property type="evidence" value="ECO:0007669"/>
    <property type="project" value="TreeGrafter"/>
</dbReference>